<organism evidence="3 4">
    <name type="scientific">Champsocephalus esox</name>
    <name type="common">pike icefish</name>
    <dbReference type="NCBI Taxonomy" id="159716"/>
    <lineage>
        <taxon>Eukaryota</taxon>
        <taxon>Metazoa</taxon>
        <taxon>Chordata</taxon>
        <taxon>Craniata</taxon>
        <taxon>Vertebrata</taxon>
        <taxon>Euteleostomi</taxon>
        <taxon>Actinopterygii</taxon>
        <taxon>Neopterygii</taxon>
        <taxon>Teleostei</taxon>
        <taxon>Neoteleostei</taxon>
        <taxon>Acanthomorphata</taxon>
        <taxon>Eupercaria</taxon>
        <taxon>Perciformes</taxon>
        <taxon>Notothenioidei</taxon>
        <taxon>Channichthyidae</taxon>
        <taxon>Champsocephalus</taxon>
    </lineage>
</organism>
<feature type="compositionally biased region" description="Basic and acidic residues" evidence="2">
    <location>
        <begin position="16"/>
        <end position="48"/>
    </location>
</feature>
<evidence type="ECO:0000256" key="2">
    <source>
        <dbReference type="SAM" id="MobiDB-lite"/>
    </source>
</evidence>
<feature type="compositionally biased region" description="Acidic residues" evidence="2">
    <location>
        <begin position="233"/>
        <end position="259"/>
    </location>
</feature>
<evidence type="ECO:0000256" key="1">
    <source>
        <dbReference type="SAM" id="Coils"/>
    </source>
</evidence>
<protein>
    <submittedName>
        <fullName evidence="3">Uncharacterized protein</fullName>
    </submittedName>
</protein>
<feature type="region of interest" description="Disordered" evidence="2">
    <location>
        <begin position="16"/>
        <end position="71"/>
    </location>
</feature>
<dbReference type="AlphaFoldDB" id="A0AAN8BZN9"/>
<keyword evidence="4" id="KW-1185">Reference proteome</keyword>
<reference evidence="3 4" key="1">
    <citation type="journal article" date="2023" name="Mol. Biol. Evol.">
        <title>Genomics of Secondarily Temperate Adaptation in the Only Non-Antarctic Icefish.</title>
        <authorList>
            <person name="Rivera-Colon A.G."/>
            <person name="Rayamajhi N."/>
            <person name="Minhas B.F."/>
            <person name="Madrigal G."/>
            <person name="Bilyk K.T."/>
            <person name="Yoon V."/>
            <person name="Hune M."/>
            <person name="Gregory S."/>
            <person name="Cheng C.H.C."/>
            <person name="Catchen J.M."/>
        </authorList>
    </citation>
    <scope>NUCLEOTIDE SEQUENCE [LARGE SCALE GENOMIC DNA]</scope>
    <source>
        <strain evidence="3">JC2023a</strain>
    </source>
</reference>
<proteinExistence type="predicted"/>
<feature type="region of interest" description="Disordered" evidence="2">
    <location>
        <begin position="229"/>
        <end position="266"/>
    </location>
</feature>
<dbReference type="Proteomes" id="UP001335648">
    <property type="component" value="Unassembled WGS sequence"/>
</dbReference>
<gene>
    <name evidence="3" type="ORF">CesoFtcFv8_011233</name>
</gene>
<evidence type="ECO:0000313" key="4">
    <source>
        <dbReference type="Proteomes" id="UP001335648"/>
    </source>
</evidence>
<accession>A0AAN8BZN9</accession>
<sequence>MIRLLKKQVQDGKLELELERSLRRKKEEKMQEQASQTEKEDLKEEKMQEQASQTEEEDLKEEQRVLTNEEMNRKHLTPLKWCLKTKRDMDALLEENQDLTEPEEPCEEVKEGEMDALLEENQDLTEPEEPCEEETVDMKIERDALKEELENLNLTYGNLLKTQMKHEAEMDILRKENQDLRELEGPFADYKDVEIVSLLRINRKLHDEREENDLEIARLQEENRTLKLRFGVEEGEEEEGEDEEDEEEGTDEEEGEDEFEHSSVLVSTTKISPPWLNRFKAFFNRRL</sequence>
<comment type="caution">
    <text evidence="3">The sequence shown here is derived from an EMBL/GenBank/DDBJ whole genome shotgun (WGS) entry which is preliminary data.</text>
</comment>
<keyword evidence="1" id="KW-0175">Coiled coil</keyword>
<dbReference type="EMBL" id="JAULUE010002054">
    <property type="protein sequence ID" value="KAK5894551.1"/>
    <property type="molecule type" value="Genomic_DNA"/>
</dbReference>
<feature type="coiled-coil region" evidence="1">
    <location>
        <begin position="135"/>
        <end position="229"/>
    </location>
</feature>
<evidence type="ECO:0000313" key="3">
    <source>
        <dbReference type="EMBL" id="KAK5894551.1"/>
    </source>
</evidence>
<name>A0AAN8BZN9_9TELE</name>